<comment type="similarity">
    <text evidence="4">Belongs to the oxidoreductase MdaB family.</text>
</comment>
<protein>
    <submittedName>
        <fullName evidence="6">Putative NADPH-quinone reductase (Modulator of drug activity B)</fullName>
    </submittedName>
</protein>
<dbReference type="EMBL" id="CP000155">
    <property type="protein sequence ID" value="ABC28023.1"/>
    <property type="molecule type" value="Genomic_DNA"/>
</dbReference>
<keyword evidence="3" id="KW-0274">FAD</keyword>
<dbReference type="OrthoDB" id="9798454at2"/>
<feature type="domain" description="Flavodoxin-like fold" evidence="5">
    <location>
        <begin position="3"/>
        <end position="177"/>
    </location>
</feature>
<dbReference type="SUPFAM" id="SSF52218">
    <property type="entry name" value="Flavoproteins"/>
    <property type="match status" value="1"/>
</dbReference>
<organism evidence="6 7">
    <name type="scientific">Hahella chejuensis (strain KCTC 2396)</name>
    <dbReference type="NCBI Taxonomy" id="349521"/>
    <lineage>
        <taxon>Bacteria</taxon>
        <taxon>Pseudomonadati</taxon>
        <taxon>Pseudomonadota</taxon>
        <taxon>Gammaproteobacteria</taxon>
        <taxon>Oceanospirillales</taxon>
        <taxon>Hahellaceae</taxon>
        <taxon>Hahella</taxon>
    </lineage>
</organism>
<comment type="cofactor">
    <cofactor evidence="1">
        <name>FAD</name>
        <dbReference type="ChEBI" id="CHEBI:57692"/>
    </cofactor>
</comment>
<keyword evidence="2" id="KW-0285">Flavoprotein</keyword>
<dbReference type="Gene3D" id="3.40.50.360">
    <property type="match status" value="1"/>
</dbReference>
<gene>
    <name evidence="6" type="ordered locus">HCH_01146</name>
</gene>
<evidence type="ECO:0000256" key="1">
    <source>
        <dbReference type="ARBA" id="ARBA00001974"/>
    </source>
</evidence>
<dbReference type="PANTHER" id="PTHR46305">
    <property type="match status" value="1"/>
</dbReference>
<dbReference type="InterPro" id="IPR029039">
    <property type="entry name" value="Flavoprotein-like_sf"/>
</dbReference>
<evidence type="ECO:0000259" key="5">
    <source>
        <dbReference type="Pfam" id="PF02525"/>
    </source>
</evidence>
<dbReference type="Pfam" id="PF02525">
    <property type="entry name" value="Flavodoxin_2"/>
    <property type="match status" value="1"/>
</dbReference>
<evidence type="ECO:0000313" key="6">
    <source>
        <dbReference type="EMBL" id="ABC28023.1"/>
    </source>
</evidence>
<evidence type="ECO:0000256" key="3">
    <source>
        <dbReference type="ARBA" id="ARBA00022827"/>
    </source>
</evidence>
<evidence type="ECO:0000313" key="7">
    <source>
        <dbReference type="Proteomes" id="UP000000238"/>
    </source>
</evidence>
<dbReference type="InterPro" id="IPR052397">
    <property type="entry name" value="NADPH-QR_MdaB"/>
</dbReference>
<dbReference type="KEGG" id="hch:HCH_01146"/>
<evidence type="ECO:0000256" key="2">
    <source>
        <dbReference type="ARBA" id="ARBA00022630"/>
    </source>
</evidence>
<dbReference type="HOGENOM" id="CLU_083846_0_0_6"/>
<keyword evidence="7" id="KW-1185">Reference proteome</keyword>
<dbReference type="InterPro" id="IPR003680">
    <property type="entry name" value="Flavodoxin_fold"/>
</dbReference>
<dbReference type="eggNOG" id="COG2249">
    <property type="taxonomic scope" value="Bacteria"/>
</dbReference>
<evidence type="ECO:0000256" key="4">
    <source>
        <dbReference type="ARBA" id="ARBA00037981"/>
    </source>
</evidence>
<dbReference type="STRING" id="349521.HCH_01146"/>
<name>Q2SMV1_HAHCH</name>
<accession>Q2SMV1</accession>
<sequence length="209" mass="23455">MNKVLIVNGAEPKAGVADGSFNEGLISVAKQTLQPFAEVRTTRVMDGYDIAEEQQKYQWADLIILQFPVYWFSAPAALKRYIDDVYAHGVFFAGAERYGEGGLLKGRRYLLSTTWNAAEKAFHPDGGVLAGLAADQVLTSMHITQRYVGLTPLESFAAFNVIDEPRFEYWAERWRRHINSLYSSPSFELLNGHSPQHIRLNQADLSPST</sequence>
<reference evidence="6 7" key="1">
    <citation type="journal article" date="2005" name="Nucleic Acids Res.">
        <title>Genomic blueprint of Hahella chejuensis, a marine microbe producing an algicidal agent.</title>
        <authorList>
            <person name="Jeong H."/>
            <person name="Yim J.H."/>
            <person name="Lee C."/>
            <person name="Choi S.-H."/>
            <person name="Park Y.K."/>
            <person name="Yoon S.H."/>
            <person name="Hur C.-G."/>
            <person name="Kang H.-Y."/>
            <person name="Kim D."/>
            <person name="Lee H.H."/>
            <person name="Park K.H."/>
            <person name="Park S.-H."/>
            <person name="Park H.-S."/>
            <person name="Lee H.K."/>
            <person name="Oh T.K."/>
            <person name="Kim J.F."/>
        </authorList>
    </citation>
    <scope>NUCLEOTIDE SEQUENCE [LARGE SCALE GENOMIC DNA]</scope>
    <source>
        <strain evidence="6 7">KCTC 2396</strain>
    </source>
</reference>
<proteinExistence type="inferred from homology"/>
<dbReference type="AlphaFoldDB" id="Q2SMV1"/>
<dbReference type="Proteomes" id="UP000000238">
    <property type="component" value="Chromosome"/>
</dbReference>
<dbReference type="RefSeq" id="WP_011395098.1">
    <property type="nucleotide sequence ID" value="NC_007645.1"/>
</dbReference>
<dbReference type="PANTHER" id="PTHR46305:SF3">
    <property type="entry name" value="NADPH:QUINONE OXIDOREDUCTASE MDAB"/>
    <property type="match status" value="1"/>
</dbReference>